<dbReference type="AlphaFoldDB" id="A0AAW2EIN5"/>
<sequence>MRLSQTGSNFLSGYYKRSVYGPHRKVNVLYSFPGKYPGRRTEYGYISIFQPSNFRSLILSRSRFSSPIFLIFFFFFFLSPSLLFLSFSVRASFEVIDNVRRSTFRQRHLTVHPRRRPYILITARDPMYGRRRPTTFHPSFLPSFLLSVLPSIRGSNPELLGNPDVLKYFKSLYTLYYTALLFF</sequence>
<organism evidence="2 3">
    <name type="scientific">Cardiocondyla obscurior</name>
    <dbReference type="NCBI Taxonomy" id="286306"/>
    <lineage>
        <taxon>Eukaryota</taxon>
        <taxon>Metazoa</taxon>
        <taxon>Ecdysozoa</taxon>
        <taxon>Arthropoda</taxon>
        <taxon>Hexapoda</taxon>
        <taxon>Insecta</taxon>
        <taxon>Pterygota</taxon>
        <taxon>Neoptera</taxon>
        <taxon>Endopterygota</taxon>
        <taxon>Hymenoptera</taxon>
        <taxon>Apocrita</taxon>
        <taxon>Aculeata</taxon>
        <taxon>Formicoidea</taxon>
        <taxon>Formicidae</taxon>
        <taxon>Myrmicinae</taxon>
        <taxon>Cardiocondyla</taxon>
    </lineage>
</organism>
<evidence type="ECO:0000313" key="3">
    <source>
        <dbReference type="Proteomes" id="UP001430953"/>
    </source>
</evidence>
<accession>A0AAW2EIN5</accession>
<comment type="caution">
    <text evidence="2">The sequence shown here is derived from an EMBL/GenBank/DDBJ whole genome shotgun (WGS) entry which is preliminary data.</text>
</comment>
<dbReference type="EMBL" id="JADYXP020000021">
    <property type="protein sequence ID" value="KAL0103596.1"/>
    <property type="molecule type" value="Genomic_DNA"/>
</dbReference>
<feature type="transmembrane region" description="Helical" evidence="1">
    <location>
        <begin position="68"/>
        <end position="89"/>
    </location>
</feature>
<gene>
    <name evidence="2" type="ORF">PUN28_017700</name>
</gene>
<dbReference type="Proteomes" id="UP001430953">
    <property type="component" value="Unassembled WGS sequence"/>
</dbReference>
<keyword evidence="1" id="KW-0812">Transmembrane</keyword>
<proteinExistence type="predicted"/>
<protein>
    <submittedName>
        <fullName evidence="2">Uncharacterized protein</fullName>
    </submittedName>
</protein>
<keyword evidence="1" id="KW-1133">Transmembrane helix</keyword>
<keyword evidence="3" id="KW-1185">Reference proteome</keyword>
<evidence type="ECO:0000313" key="2">
    <source>
        <dbReference type="EMBL" id="KAL0103596.1"/>
    </source>
</evidence>
<keyword evidence="1" id="KW-0472">Membrane</keyword>
<name>A0AAW2EIN5_9HYME</name>
<reference evidence="2 3" key="1">
    <citation type="submission" date="2023-03" db="EMBL/GenBank/DDBJ databases">
        <title>High recombination rates correlate with genetic variation in Cardiocondyla obscurior ants.</title>
        <authorList>
            <person name="Errbii M."/>
        </authorList>
    </citation>
    <scope>NUCLEOTIDE SEQUENCE [LARGE SCALE GENOMIC DNA]</scope>
    <source>
        <strain evidence="2">Alpha-2009</strain>
        <tissue evidence="2">Whole body</tissue>
    </source>
</reference>
<evidence type="ECO:0000256" key="1">
    <source>
        <dbReference type="SAM" id="Phobius"/>
    </source>
</evidence>